<dbReference type="EMBL" id="VJOM01000017">
    <property type="protein sequence ID" value="TSE31069.1"/>
    <property type="molecule type" value="Genomic_DNA"/>
</dbReference>
<dbReference type="SUPFAM" id="SSF56300">
    <property type="entry name" value="Metallo-dependent phosphatases"/>
    <property type="match status" value="1"/>
</dbReference>
<name>A0A554X5F5_9BURK</name>
<dbReference type="STRING" id="307486.GCA_000807215_00698"/>
<dbReference type="OrthoDB" id="58809at2"/>
<evidence type="ECO:0008006" key="3">
    <source>
        <dbReference type="Google" id="ProtNLM"/>
    </source>
</evidence>
<gene>
    <name evidence="1" type="ORF">Ttaiw_01629</name>
</gene>
<comment type="caution">
    <text evidence="1">The sequence shown here is derived from an EMBL/GenBank/DDBJ whole genome shotgun (WGS) entry which is preliminary data.</text>
</comment>
<organism evidence="1 2">
    <name type="scientific">Tepidimonas taiwanensis</name>
    <dbReference type="NCBI Taxonomy" id="307486"/>
    <lineage>
        <taxon>Bacteria</taxon>
        <taxon>Pseudomonadati</taxon>
        <taxon>Pseudomonadota</taxon>
        <taxon>Betaproteobacteria</taxon>
        <taxon>Burkholderiales</taxon>
        <taxon>Tepidimonas</taxon>
    </lineage>
</organism>
<dbReference type="AlphaFoldDB" id="A0A554X5F5"/>
<sequence>MRSPSRWLVTLTAALLLGWCGVAAAQALRFVALGDMPYGPPDKSYPPYRALIERVNALQPAFTVHVGDIKAGSTLCSDEEFAAQLEHFGRYAGAVIYTPGDNEWTDCHRANNGAYDPLERLAALRQRFYTPGRSLGSKPLPVENQSALMPAFATYVENQRWWAGDVLFVTVHVVGSNNNFETRDPRAVAEYFERDRANAAWLRAAFELAQARNAAAMVIAMQADPFDNQTPPETFGTASGFRTVIGETLVPLAARWGKPVLLIHGDSHRLVLDQPFVLQKKPVLNLTRLQVPGAADVRAVEVGVDPASSEPWTIRVVGLRP</sequence>
<proteinExistence type="predicted"/>
<dbReference type="Gene3D" id="3.60.21.10">
    <property type="match status" value="1"/>
</dbReference>
<protein>
    <recommendedName>
        <fullName evidence="3">Calcineurin-like phosphoesterase domain-containing protein</fullName>
    </recommendedName>
</protein>
<evidence type="ECO:0000313" key="1">
    <source>
        <dbReference type="EMBL" id="TSE31069.1"/>
    </source>
</evidence>
<evidence type="ECO:0000313" key="2">
    <source>
        <dbReference type="Proteomes" id="UP000317763"/>
    </source>
</evidence>
<keyword evidence="2" id="KW-1185">Reference proteome</keyword>
<reference evidence="1 2" key="1">
    <citation type="submission" date="2019-07" db="EMBL/GenBank/DDBJ databases">
        <title>Tepidimonas taiwanensis I1-1 draft genome.</title>
        <authorList>
            <person name="Da Costa M.S."/>
            <person name="Froufe H.J.C."/>
            <person name="Egas C."/>
            <person name="Albuquerque L."/>
        </authorList>
    </citation>
    <scope>NUCLEOTIDE SEQUENCE [LARGE SCALE GENOMIC DNA]</scope>
    <source>
        <strain evidence="1 2">I1-1</strain>
    </source>
</reference>
<dbReference type="RefSeq" id="WP_052231429.1">
    <property type="nucleotide sequence ID" value="NZ_CP083911.1"/>
</dbReference>
<accession>A0A554X5F5</accession>
<dbReference type="Proteomes" id="UP000317763">
    <property type="component" value="Unassembled WGS sequence"/>
</dbReference>
<dbReference type="InterPro" id="IPR029052">
    <property type="entry name" value="Metallo-depent_PP-like"/>
</dbReference>